<dbReference type="SUPFAM" id="SSF117281">
    <property type="entry name" value="Kelch motif"/>
    <property type="match status" value="1"/>
</dbReference>
<keyword evidence="1" id="KW-0175">Coiled coil</keyword>
<dbReference type="AlphaFoldDB" id="A0ABD1XSQ0"/>
<name>A0ABD1XSQ0_9MARC</name>
<sequence>MRRSKSGWHSNFYSSSKEFLIHQRGRKQEDEGVDCGSSRGPKKRSASMGKDKTRSAAAVAAAASSGFRESSRRENVIDELRQLRQRIQSLKKKVAQQRQTMLQLERSNSAMAQDVSEIVRKVEQAYADATRLRSPLRNYPCTIQQKHHRTSGSMNTWYPSSFRCNSSCRYSTLMVSEDQNYLILNDISRLREPYFDSTVCMIRKEEDSSTLFPGLPDEITINRILTLLPCLQQESYDTEKMALSLYDLTRNTWHSLPSPIDGVAKTWRLGHFETVFLDGWLYVLGGLFKEKSREVLHKGVEVHVLDLGACESTWKRCASMSLVRESFGCAAYKGMIFVFGGLEPQVDKYDSKFSHDKEIWTNSKVFDPLKMSGAQLNRCPWEEYTTVWWIFEGVDAIYRYDDVPFGYKRTRLQSHRMFPLVCCSEGEYVSSCVSVEGGIYALLVYREMYYPDETSGIHYRSSEAVLITRRFDFRGVEIGCSTFASLSSSSSPFLSNSELPSFDFLENLPPSVQILCPTSRLVSMEL</sequence>
<dbReference type="EMBL" id="JBHFFA010000007">
    <property type="protein sequence ID" value="KAL2611987.1"/>
    <property type="molecule type" value="Genomic_DNA"/>
</dbReference>
<accession>A0ABD1XSQ0</accession>
<feature type="region of interest" description="Disordered" evidence="2">
    <location>
        <begin position="19"/>
        <end position="57"/>
    </location>
</feature>
<dbReference type="PANTHER" id="PTHR46407">
    <property type="entry name" value="OS02G0208700 PROTEIN"/>
    <property type="match status" value="1"/>
</dbReference>
<evidence type="ECO:0000256" key="2">
    <source>
        <dbReference type="SAM" id="MobiDB-lite"/>
    </source>
</evidence>
<reference evidence="3 4" key="1">
    <citation type="submission" date="2024-09" db="EMBL/GenBank/DDBJ databases">
        <title>Chromosome-scale assembly of Riccia fluitans.</title>
        <authorList>
            <person name="Paukszto L."/>
            <person name="Sawicki J."/>
            <person name="Karawczyk K."/>
            <person name="Piernik-Szablinska J."/>
            <person name="Szczecinska M."/>
            <person name="Mazdziarz M."/>
        </authorList>
    </citation>
    <scope>NUCLEOTIDE SEQUENCE [LARGE SCALE GENOMIC DNA]</scope>
    <source>
        <strain evidence="3">Rf_01</strain>
        <tissue evidence="3">Aerial parts of the thallus</tissue>
    </source>
</reference>
<gene>
    <name evidence="3" type="ORF">R1flu_023679</name>
</gene>
<protein>
    <submittedName>
        <fullName evidence="3">Uncharacterized protein</fullName>
    </submittedName>
</protein>
<dbReference type="InterPro" id="IPR044595">
    <property type="entry name" value="KMD1-4"/>
</dbReference>
<comment type="caution">
    <text evidence="3">The sequence shown here is derived from an EMBL/GenBank/DDBJ whole genome shotgun (WGS) entry which is preliminary data.</text>
</comment>
<proteinExistence type="predicted"/>
<feature type="coiled-coil region" evidence="1">
    <location>
        <begin position="73"/>
        <end position="107"/>
    </location>
</feature>
<dbReference type="InterPro" id="IPR015915">
    <property type="entry name" value="Kelch-typ_b-propeller"/>
</dbReference>
<evidence type="ECO:0000256" key="1">
    <source>
        <dbReference type="SAM" id="Coils"/>
    </source>
</evidence>
<dbReference type="Proteomes" id="UP001605036">
    <property type="component" value="Unassembled WGS sequence"/>
</dbReference>
<keyword evidence="4" id="KW-1185">Reference proteome</keyword>
<dbReference type="Gene3D" id="2.120.10.80">
    <property type="entry name" value="Kelch-type beta propeller"/>
    <property type="match status" value="1"/>
</dbReference>
<organism evidence="3 4">
    <name type="scientific">Riccia fluitans</name>
    <dbReference type="NCBI Taxonomy" id="41844"/>
    <lineage>
        <taxon>Eukaryota</taxon>
        <taxon>Viridiplantae</taxon>
        <taxon>Streptophyta</taxon>
        <taxon>Embryophyta</taxon>
        <taxon>Marchantiophyta</taxon>
        <taxon>Marchantiopsida</taxon>
        <taxon>Marchantiidae</taxon>
        <taxon>Marchantiales</taxon>
        <taxon>Ricciaceae</taxon>
        <taxon>Riccia</taxon>
    </lineage>
</organism>
<evidence type="ECO:0000313" key="3">
    <source>
        <dbReference type="EMBL" id="KAL2611987.1"/>
    </source>
</evidence>
<dbReference type="PANTHER" id="PTHR46407:SF3">
    <property type="entry name" value="OS02G0208700 PROTEIN"/>
    <property type="match status" value="1"/>
</dbReference>
<evidence type="ECO:0000313" key="4">
    <source>
        <dbReference type="Proteomes" id="UP001605036"/>
    </source>
</evidence>